<dbReference type="Proteomes" id="UP000011607">
    <property type="component" value="Unassembled WGS sequence"/>
</dbReference>
<dbReference type="InterPro" id="IPR013766">
    <property type="entry name" value="Thioredoxin_domain"/>
</dbReference>
<dbReference type="EMBL" id="AOMA01000183">
    <property type="protein sequence ID" value="EMA29407.1"/>
    <property type="molecule type" value="Genomic_DNA"/>
</dbReference>
<keyword evidence="3" id="KW-1185">Reference proteome</keyword>
<dbReference type="Pfam" id="PF00085">
    <property type="entry name" value="Thioredoxin"/>
    <property type="match status" value="1"/>
</dbReference>
<dbReference type="eggNOG" id="arCOG01972">
    <property type="taxonomic scope" value="Archaea"/>
</dbReference>
<protein>
    <submittedName>
        <fullName evidence="2">Thioredoxin</fullName>
    </submittedName>
</protein>
<dbReference type="InterPro" id="IPR017937">
    <property type="entry name" value="Thioredoxin_CS"/>
</dbReference>
<dbReference type="InterPro" id="IPR036249">
    <property type="entry name" value="Thioredoxin-like_sf"/>
</dbReference>
<dbReference type="CDD" id="cd02947">
    <property type="entry name" value="TRX_family"/>
    <property type="match status" value="1"/>
</dbReference>
<feature type="domain" description="Thioredoxin" evidence="1">
    <location>
        <begin position="1"/>
        <end position="111"/>
    </location>
</feature>
<comment type="caution">
    <text evidence="2">The sequence shown here is derived from an EMBL/GenBank/DDBJ whole genome shotgun (WGS) entry which is preliminary data.</text>
</comment>
<dbReference type="AlphaFoldDB" id="M0L741"/>
<evidence type="ECO:0000259" key="1">
    <source>
        <dbReference type="PROSITE" id="PS51352"/>
    </source>
</evidence>
<gene>
    <name evidence="2" type="ORF">C446_17132</name>
</gene>
<dbReference type="Gene3D" id="3.40.30.10">
    <property type="entry name" value="Glutaredoxin"/>
    <property type="match status" value="1"/>
</dbReference>
<sequence length="127" mass="13275">MADSSPKPERLEDADDLEAFVAERDLALVDLFTTGCPTCQAMEPVLGNVARSTGVPVGLVDLGDDPRLIERFEVQSVPALVLFRDGERVAGLADGFVGGDDLVSFLEEHAPDAIDDGAVSSVSTGGT</sequence>
<dbReference type="PROSITE" id="PS51352">
    <property type="entry name" value="THIOREDOXIN_2"/>
    <property type="match status" value="1"/>
</dbReference>
<dbReference type="SUPFAM" id="SSF52833">
    <property type="entry name" value="Thioredoxin-like"/>
    <property type="match status" value="1"/>
</dbReference>
<evidence type="ECO:0000313" key="2">
    <source>
        <dbReference type="EMBL" id="EMA29407.1"/>
    </source>
</evidence>
<accession>M0L741</accession>
<dbReference type="OrthoDB" id="35385at2157"/>
<dbReference type="PROSITE" id="PS00194">
    <property type="entry name" value="THIOREDOXIN_1"/>
    <property type="match status" value="1"/>
</dbReference>
<organism evidence="2 3">
    <name type="scientific">Halobiforma nitratireducens JCM 10879</name>
    <dbReference type="NCBI Taxonomy" id="1227454"/>
    <lineage>
        <taxon>Archaea</taxon>
        <taxon>Methanobacteriati</taxon>
        <taxon>Methanobacteriota</taxon>
        <taxon>Stenosarchaea group</taxon>
        <taxon>Halobacteria</taxon>
        <taxon>Halobacteriales</taxon>
        <taxon>Natrialbaceae</taxon>
        <taxon>Halobiforma</taxon>
    </lineage>
</organism>
<dbReference type="STRING" id="1227454.C446_17132"/>
<evidence type="ECO:0000313" key="3">
    <source>
        <dbReference type="Proteomes" id="UP000011607"/>
    </source>
</evidence>
<dbReference type="RefSeq" id="WP_006674303.1">
    <property type="nucleotide sequence ID" value="NZ_AOMA01000183.1"/>
</dbReference>
<name>M0L741_9EURY</name>
<reference evidence="2 3" key="1">
    <citation type="journal article" date="2014" name="PLoS Genet.">
        <title>Phylogenetically driven sequencing of extremely halophilic archaea reveals strategies for static and dynamic osmo-response.</title>
        <authorList>
            <person name="Becker E.A."/>
            <person name="Seitzer P.M."/>
            <person name="Tritt A."/>
            <person name="Larsen D."/>
            <person name="Krusor M."/>
            <person name="Yao A.I."/>
            <person name="Wu D."/>
            <person name="Madern D."/>
            <person name="Eisen J.A."/>
            <person name="Darling A.E."/>
            <person name="Facciotti M.T."/>
        </authorList>
    </citation>
    <scope>NUCLEOTIDE SEQUENCE [LARGE SCALE GENOMIC DNA]</scope>
    <source>
        <strain evidence="2 3">JCM 10879</strain>
    </source>
</reference>
<proteinExistence type="predicted"/>
<dbReference type="PATRIC" id="fig|1227454.3.peg.3508"/>